<sequence length="116" mass="12612">MPKEMRLVKNLFVDESGCLVAETWSGVIALGIPMSLLGKPGGVAKLNGDGKLTVEEHAPFLSEMDHLPPPGPDYVGNLIRVKLPSEEIPSGMKTEVYACVVNSQDQYQWVKLSEST</sequence>
<name>A0A0F9CL58_9ZZZZ</name>
<dbReference type="EMBL" id="LAZR01032731">
    <property type="protein sequence ID" value="KKL50073.1"/>
    <property type="molecule type" value="Genomic_DNA"/>
</dbReference>
<dbReference type="AlphaFoldDB" id="A0A0F9CL58"/>
<gene>
    <name evidence="1" type="ORF">LCGC14_2309150</name>
</gene>
<proteinExistence type="predicted"/>
<reference evidence="1" key="1">
    <citation type="journal article" date="2015" name="Nature">
        <title>Complex archaea that bridge the gap between prokaryotes and eukaryotes.</title>
        <authorList>
            <person name="Spang A."/>
            <person name="Saw J.H."/>
            <person name="Jorgensen S.L."/>
            <person name="Zaremba-Niedzwiedzka K."/>
            <person name="Martijn J."/>
            <person name="Lind A.E."/>
            <person name="van Eijk R."/>
            <person name="Schleper C."/>
            <person name="Guy L."/>
            <person name="Ettema T.J."/>
        </authorList>
    </citation>
    <scope>NUCLEOTIDE SEQUENCE</scope>
</reference>
<comment type="caution">
    <text evidence="1">The sequence shown here is derived from an EMBL/GenBank/DDBJ whole genome shotgun (WGS) entry which is preliminary data.</text>
</comment>
<accession>A0A0F9CL58</accession>
<protein>
    <submittedName>
        <fullName evidence="1">Uncharacterized protein</fullName>
    </submittedName>
</protein>
<evidence type="ECO:0000313" key="1">
    <source>
        <dbReference type="EMBL" id="KKL50073.1"/>
    </source>
</evidence>
<organism evidence="1">
    <name type="scientific">marine sediment metagenome</name>
    <dbReference type="NCBI Taxonomy" id="412755"/>
    <lineage>
        <taxon>unclassified sequences</taxon>
        <taxon>metagenomes</taxon>
        <taxon>ecological metagenomes</taxon>
    </lineage>
</organism>